<protein>
    <submittedName>
        <fullName evidence="2">Uncharacterized protein</fullName>
    </submittedName>
</protein>
<feature type="compositionally biased region" description="Basic residues" evidence="1">
    <location>
        <begin position="16"/>
        <end position="27"/>
    </location>
</feature>
<dbReference type="AlphaFoldDB" id="A0A4U5M0G9"/>
<feature type="region of interest" description="Disordered" evidence="1">
    <location>
        <begin position="50"/>
        <end position="72"/>
    </location>
</feature>
<comment type="caution">
    <text evidence="2">The sequence shown here is derived from an EMBL/GenBank/DDBJ whole genome shotgun (WGS) entry which is preliminary data.</text>
</comment>
<keyword evidence="3" id="KW-1185">Reference proteome</keyword>
<organism evidence="2 3">
    <name type="scientific">Steinernema carpocapsae</name>
    <name type="common">Entomopathogenic nematode</name>
    <dbReference type="NCBI Taxonomy" id="34508"/>
    <lineage>
        <taxon>Eukaryota</taxon>
        <taxon>Metazoa</taxon>
        <taxon>Ecdysozoa</taxon>
        <taxon>Nematoda</taxon>
        <taxon>Chromadorea</taxon>
        <taxon>Rhabditida</taxon>
        <taxon>Tylenchina</taxon>
        <taxon>Panagrolaimomorpha</taxon>
        <taxon>Strongyloidoidea</taxon>
        <taxon>Steinernematidae</taxon>
        <taxon>Steinernema</taxon>
    </lineage>
</organism>
<name>A0A4U5M0G9_STECR</name>
<dbReference type="EMBL" id="AZBU02000010">
    <property type="protein sequence ID" value="TKR62102.1"/>
    <property type="molecule type" value="Genomic_DNA"/>
</dbReference>
<evidence type="ECO:0000256" key="1">
    <source>
        <dbReference type="SAM" id="MobiDB-lite"/>
    </source>
</evidence>
<proteinExistence type="predicted"/>
<accession>A0A4U5M0G9</accession>
<feature type="region of interest" description="Disordered" evidence="1">
    <location>
        <begin position="1"/>
        <end position="36"/>
    </location>
</feature>
<evidence type="ECO:0000313" key="3">
    <source>
        <dbReference type="Proteomes" id="UP000298663"/>
    </source>
</evidence>
<evidence type="ECO:0000313" key="2">
    <source>
        <dbReference type="EMBL" id="TKR62102.1"/>
    </source>
</evidence>
<reference evidence="2 3" key="2">
    <citation type="journal article" date="2019" name="G3 (Bethesda)">
        <title>Hybrid Assembly of the Genome of the Entomopathogenic Nematode Steinernema carpocapsae Identifies the X-Chromosome.</title>
        <authorList>
            <person name="Serra L."/>
            <person name="Macchietto M."/>
            <person name="Macias-Munoz A."/>
            <person name="McGill C.J."/>
            <person name="Rodriguez I.M."/>
            <person name="Rodriguez B."/>
            <person name="Murad R."/>
            <person name="Mortazavi A."/>
        </authorList>
    </citation>
    <scope>NUCLEOTIDE SEQUENCE [LARGE SCALE GENOMIC DNA]</scope>
    <source>
        <strain evidence="2 3">ALL</strain>
    </source>
</reference>
<reference evidence="2 3" key="1">
    <citation type="journal article" date="2015" name="Genome Biol.">
        <title>Comparative genomics of Steinernema reveals deeply conserved gene regulatory networks.</title>
        <authorList>
            <person name="Dillman A.R."/>
            <person name="Macchietto M."/>
            <person name="Porter C.F."/>
            <person name="Rogers A."/>
            <person name="Williams B."/>
            <person name="Antoshechkin I."/>
            <person name="Lee M.M."/>
            <person name="Goodwin Z."/>
            <person name="Lu X."/>
            <person name="Lewis E.E."/>
            <person name="Goodrich-Blair H."/>
            <person name="Stock S.P."/>
            <person name="Adams B.J."/>
            <person name="Sternberg P.W."/>
            <person name="Mortazavi A."/>
        </authorList>
    </citation>
    <scope>NUCLEOTIDE SEQUENCE [LARGE SCALE GENOMIC DNA]</scope>
    <source>
        <strain evidence="2 3">ALL</strain>
    </source>
</reference>
<dbReference type="Proteomes" id="UP000298663">
    <property type="component" value="Unassembled WGS sequence"/>
</dbReference>
<gene>
    <name evidence="2" type="ORF">L596_026106</name>
</gene>
<sequence>MSDGEREAAPNPPLARHSRGKHQRRQAMKPGSTTVGSDLAVFLGDLTIRDRPPQAAHDSTHRQGVMDVSMPL</sequence>